<reference evidence="1 2" key="1">
    <citation type="journal article" date="2013" name="Genome Announc.">
        <title>Draft Genome Sequence of Rhodococcus rhodnii Strain LMG5362, a Symbiont of Rhodnius prolixus (Hemiptera, Reduviidae, Triatominae), the Principle Vector of Trypanosoma cruzi.</title>
        <authorList>
            <person name="Pachebat J.A."/>
            <person name="van Keulen G."/>
            <person name="Whitten M.M."/>
            <person name="Girdwood S."/>
            <person name="Del Sol R."/>
            <person name="Dyson P.J."/>
            <person name="Facey P.D."/>
        </authorList>
    </citation>
    <scope>NUCLEOTIDE SEQUENCE [LARGE SCALE GENOMIC DNA]</scope>
    <source>
        <strain evidence="1 2">LMG 5362</strain>
    </source>
</reference>
<name>R7WRG8_9NOCA</name>
<dbReference type="RefSeq" id="WP_010836804.1">
    <property type="nucleotide sequence ID" value="NZ_APMY01000021.1"/>
</dbReference>
<gene>
    <name evidence="1" type="ORF">Rrhod_0731</name>
</gene>
<sequence length="54" mass="6330">MKTQEQLEARLRVAQDALAAATTDEDRATWRDVIETWESVIELRRKTGLWEEGR</sequence>
<dbReference type="Proteomes" id="UP000013525">
    <property type="component" value="Unassembled WGS sequence"/>
</dbReference>
<dbReference type="EMBL" id="APMY01000021">
    <property type="protein sequence ID" value="EOM77922.1"/>
    <property type="molecule type" value="Genomic_DNA"/>
</dbReference>
<keyword evidence="2" id="KW-1185">Reference proteome</keyword>
<comment type="caution">
    <text evidence="1">The sequence shown here is derived from an EMBL/GenBank/DDBJ whole genome shotgun (WGS) entry which is preliminary data.</text>
</comment>
<dbReference type="AlphaFoldDB" id="R7WRG8"/>
<organism evidence="1 2">
    <name type="scientific">Rhodococcus rhodnii LMG 5362</name>
    <dbReference type="NCBI Taxonomy" id="1273125"/>
    <lineage>
        <taxon>Bacteria</taxon>
        <taxon>Bacillati</taxon>
        <taxon>Actinomycetota</taxon>
        <taxon>Actinomycetes</taxon>
        <taxon>Mycobacteriales</taxon>
        <taxon>Nocardiaceae</taxon>
        <taxon>Rhodococcus</taxon>
    </lineage>
</organism>
<proteinExistence type="predicted"/>
<dbReference type="PATRIC" id="fig|1273125.3.peg.706"/>
<protein>
    <submittedName>
        <fullName evidence="1">Uncharacterized protein</fullName>
    </submittedName>
</protein>
<evidence type="ECO:0000313" key="2">
    <source>
        <dbReference type="Proteomes" id="UP000013525"/>
    </source>
</evidence>
<accession>R7WRG8</accession>
<evidence type="ECO:0000313" key="1">
    <source>
        <dbReference type="EMBL" id="EOM77922.1"/>
    </source>
</evidence>